<dbReference type="AlphaFoldDB" id="A0A7D5R225"/>
<dbReference type="InterPro" id="IPR000182">
    <property type="entry name" value="GNAT_dom"/>
</dbReference>
<dbReference type="EMBL" id="CP026994">
    <property type="protein sequence ID" value="QLH04018.1"/>
    <property type="molecule type" value="Genomic_DNA"/>
</dbReference>
<dbReference type="OrthoDB" id="3002at2157"/>
<proteinExistence type="predicted"/>
<dbReference type="Pfam" id="PF13302">
    <property type="entry name" value="Acetyltransf_3"/>
    <property type="match status" value="1"/>
</dbReference>
<feature type="domain" description="N-acetyltransferase" evidence="1">
    <location>
        <begin position="2"/>
        <end position="135"/>
    </location>
</feature>
<dbReference type="PANTHER" id="PTHR43415:SF3">
    <property type="entry name" value="GNAT-FAMILY ACETYLTRANSFERASE"/>
    <property type="match status" value="1"/>
</dbReference>
<dbReference type="SUPFAM" id="SSF55729">
    <property type="entry name" value="Acyl-CoA N-acyltransferases (Nat)"/>
    <property type="match status" value="1"/>
</dbReference>
<organism evidence="2 3">
    <name type="scientific">Nitrosopumilus oxyclinae</name>
    <dbReference type="NCBI Taxonomy" id="1959104"/>
    <lineage>
        <taxon>Archaea</taxon>
        <taxon>Nitrososphaerota</taxon>
        <taxon>Nitrososphaeria</taxon>
        <taxon>Nitrosopumilales</taxon>
        <taxon>Nitrosopumilaceae</taxon>
        <taxon>Nitrosopumilus</taxon>
    </lineage>
</organism>
<evidence type="ECO:0000313" key="2">
    <source>
        <dbReference type="EMBL" id="QLH04018.1"/>
    </source>
</evidence>
<dbReference type="GeneID" id="56060434"/>
<name>A0A7D5R225_9ARCH</name>
<reference evidence="2 3" key="1">
    <citation type="submission" date="2018-02" db="EMBL/GenBank/DDBJ databases">
        <title>Complete genome of Nitrosopumilus oxyclinae HCE1.</title>
        <authorList>
            <person name="Qin W."/>
            <person name="Zheng Y."/>
            <person name="Stahl D.A."/>
        </authorList>
    </citation>
    <scope>NUCLEOTIDE SEQUENCE [LARGE SCALE GENOMIC DNA]</scope>
    <source>
        <strain evidence="2 3">HCE1</strain>
    </source>
</reference>
<evidence type="ECO:0000313" key="3">
    <source>
        <dbReference type="Proteomes" id="UP000509441"/>
    </source>
</evidence>
<dbReference type="Proteomes" id="UP000509441">
    <property type="component" value="Chromosome"/>
</dbReference>
<keyword evidence="3" id="KW-1185">Reference proteome</keyword>
<sequence>MITLREISNEDIKFLFGILNERNETTNFSNNNKTEYKQHVEFVNSKPYKKWYIIEHENEKVGSINLDHNNGIGTFILKKYQRNGFASKAIREIIRLNPEKKYYANINPNNQDSIKLYTKCGFGHIYNHYELNNDE</sequence>
<protein>
    <recommendedName>
        <fullName evidence="1">N-acetyltransferase domain-containing protein</fullName>
    </recommendedName>
</protein>
<dbReference type="RefSeq" id="WP_179362881.1">
    <property type="nucleotide sequence ID" value="NZ_CP026994.1"/>
</dbReference>
<evidence type="ECO:0000259" key="1">
    <source>
        <dbReference type="PROSITE" id="PS51186"/>
    </source>
</evidence>
<dbReference type="GO" id="GO:0016747">
    <property type="term" value="F:acyltransferase activity, transferring groups other than amino-acyl groups"/>
    <property type="evidence" value="ECO:0007669"/>
    <property type="project" value="InterPro"/>
</dbReference>
<gene>
    <name evidence="2" type="ORF">C5F49_00775</name>
</gene>
<dbReference type="PANTHER" id="PTHR43415">
    <property type="entry name" value="SPERMIDINE N(1)-ACETYLTRANSFERASE"/>
    <property type="match status" value="1"/>
</dbReference>
<accession>A0A7D5R225</accession>
<dbReference type="KEGG" id="nox:C5F49_00775"/>
<dbReference type="Gene3D" id="3.40.630.30">
    <property type="match status" value="1"/>
</dbReference>
<dbReference type="InterPro" id="IPR016181">
    <property type="entry name" value="Acyl_CoA_acyltransferase"/>
</dbReference>
<dbReference type="PROSITE" id="PS51186">
    <property type="entry name" value="GNAT"/>
    <property type="match status" value="1"/>
</dbReference>